<reference evidence="3" key="1">
    <citation type="journal article" date="2012" name="Nat. Biotechnol.">
        <title>Reference genome sequence of the model plant Setaria.</title>
        <authorList>
            <person name="Bennetzen J.L."/>
            <person name="Schmutz J."/>
            <person name="Wang H."/>
            <person name="Percifield R."/>
            <person name="Hawkins J."/>
            <person name="Pontaroli A.C."/>
            <person name="Estep M."/>
            <person name="Feng L."/>
            <person name="Vaughn J.N."/>
            <person name="Grimwood J."/>
            <person name="Jenkins J."/>
            <person name="Barry K."/>
            <person name="Lindquist E."/>
            <person name="Hellsten U."/>
            <person name="Deshpande S."/>
            <person name="Wang X."/>
            <person name="Wu X."/>
            <person name="Mitros T."/>
            <person name="Triplett J."/>
            <person name="Yang X."/>
            <person name="Ye C.Y."/>
            <person name="Mauro-Herrera M."/>
            <person name="Wang L."/>
            <person name="Li P."/>
            <person name="Sharma M."/>
            <person name="Sharma R."/>
            <person name="Ronald P.C."/>
            <person name="Panaud O."/>
            <person name="Kellogg E.A."/>
            <person name="Brutnell T.P."/>
            <person name="Doust A.N."/>
            <person name="Tuskan G.A."/>
            <person name="Rokhsar D."/>
            <person name="Devos K.M."/>
        </authorList>
    </citation>
    <scope>NUCLEOTIDE SEQUENCE [LARGE SCALE GENOMIC DNA]</scope>
    <source>
        <strain evidence="3">cv. Yugu1</strain>
    </source>
</reference>
<accession>K4AP97</accession>
<dbReference type="EnsemblPlants" id="KQK86165">
    <property type="protein sequence ID" value="KQK86165"/>
    <property type="gene ID" value="SETIT_040745mg"/>
</dbReference>
<name>K4AP97_SETIT</name>
<dbReference type="EMBL" id="AGNK02005284">
    <property type="status" value="NOT_ANNOTATED_CDS"/>
    <property type="molecule type" value="Genomic_DNA"/>
</dbReference>
<proteinExistence type="predicted"/>
<reference evidence="2" key="2">
    <citation type="submission" date="2018-08" db="UniProtKB">
        <authorList>
            <consortium name="EnsemblPlants"/>
        </authorList>
    </citation>
    <scope>IDENTIFICATION</scope>
    <source>
        <strain evidence="2">Yugu1</strain>
    </source>
</reference>
<organism evidence="2 3">
    <name type="scientific">Setaria italica</name>
    <name type="common">Foxtail millet</name>
    <name type="synonym">Panicum italicum</name>
    <dbReference type="NCBI Taxonomy" id="4555"/>
    <lineage>
        <taxon>Eukaryota</taxon>
        <taxon>Viridiplantae</taxon>
        <taxon>Streptophyta</taxon>
        <taxon>Embryophyta</taxon>
        <taxon>Tracheophyta</taxon>
        <taxon>Spermatophyta</taxon>
        <taxon>Magnoliopsida</taxon>
        <taxon>Liliopsida</taxon>
        <taxon>Poales</taxon>
        <taxon>Poaceae</taxon>
        <taxon>PACMAD clade</taxon>
        <taxon>Panicoideae</taxon>
        <taxon>Panicodae</taxon>
        <taxon>Paniceae</taxon>
        <taxon>Cenchrinae</taxon>
        <taxon>Setaria</taxon>
    </lineage>
</organism>
<feature type="region of interest" description="Disordered" evidence="1">
    <location>
        <begin position="1"/>
        <end position="22"/>
    </location>
</feature>
<dbReference type="AlphaFoldDB" id="K4AP97"/>
<dbReference type="ExpressionAtlas" id="K4AP97">
    <property type="expression patterns" value="baseline"/>
</dbReference>
<sequence length="82" mass="9115">MRSATTTTRTSPTPRRQPPPRELGFLAAATSRTAWRTGASPTAASPPPWVTAASRRGWTGWGFLGMLLCLRSMRWTMRCYLC</sequence>
<dbReference type="HOGENOM" id="CLU_2562749_0_0_1"/>
<evidence type="ECO:0000313" key="3">
    <source>
        <dbReference type="Proteomes" id="UP000004995"/>
    </source>
</evidence>
<evidence type="ECO:0000313" key="2">
    <source>
        <dbReference type="EnsemblPlants" id="KQK86165"/>
    </source>
</evidence>
<dbReference type="Gramene" id="KQK86165">
    <property type="protein sequence ID" value="KQK86165"/>
    <property type="gene ID" value="SETIT_040745mg"/>
</dbReference>
<feature type="compositionally biased region" description="Low complexity" evidence="1">
    <location>
        <begin position="1"/>
        <end position="14"/>
    </location>
</feature>
<dbReference type="Proteomes" id="UP000004995">
    <property type="component" value="Unassembled WGS sequence"/>
</dbReference>
<keyword evidence="3" id="KW-1185">Reference proteome</keyword>
<dbReference type="InParanoid" id="K4AP97"/>
<protein>
    <submittedName>
        <fullName evidence="2">Uncharacterized protein</fullName>
    </submittedName>
</protein>
<evidence type="ECO:0000256" key="1">
    <source>
        <dbReference type="SAM" id="MobiDB-lite"/>
    </source>
</evidence>